<dbReference type="GO" id="GO:0016020">
    <property type="term" value="C:membrane"/>
    <property type="evidence" value="ECO:0007669"/>
    <property type="project" value="TreeGrafter"/>
</dbReference>
<dbReference type="OrthoDB" id="1652385at2759"/>
<dbReference type="InterPro" id="IPR026961">
    <property type="entry name" value="PGG_dom"/>
</dbReference>
<dbReference type="EMBL" id="SMOL01000487">
    <property type="protein sequence ID" value="KAB2610478.1"/>
    <property type="molecule type" value="Genomic_DNA"/>
</dbReference>
<dbReference type="AlphaFoldDB" id="A0A5N5G5H4"/>
<evidence type="ECO:0000259" key="2">
    <source>
        <dbReference type="Pfam" id="PF13962"/>
    </source>
</evidence>
<accession>A0A5N5G5H4</accession>
<sequence length="108" mass="12133">MQRKRQWFKIVESIADSEKCESVNDDNMTLYEVFTENHKEMGKAAKISMKETTISCTVVGALIITTMFAAAFTFLGGNDEDTGLPTFLTKKVVGNMEGEDGRDKVERR</sequence>
<protein>
    <submittedName>
        <fullName evidence="3">Ankyrin repeat-containing protein</fullName>
    </submittedName>
</protein>
<keyword evidence="1" id="KW-1133">Transmembrane helix</keyword>
<feature type="transmembrane region" description="Helical" evidence="1">
    <location>
        <begin position="53"/>
        <end position="75"/>
    </location>
</feature>
<dbReference type="PANTHER" id="PTHR24177:SF329">
    <property type="entry name" value="ANKYRIN REPEAT PROTEIN"/>
    <property type="match status" value="1"/>
</dbReference>
<evidence type="ECO:0000313" key="4">
    <source>
        <dbReference type="Proteomes" id="UP000327157"/>
    </source>
</evidence>
<keyword evidence="1" id="KW-0812">Transmembrane</keyword>
<reference evidence="3 4" key="1">
    <citation type="submission" date="2019-09" db="EMBL/GenBank/DDBJ databases">
        <authorList>
            <person name="Ou C."/>
        </authorList>
    </citation>
    <scope>NUCLEOTIDE SEQUENCE [LARGE SCALE GENOMIC DNA]</scope>
    <source>
        <strain evidence="3">S2</strain>
        <tissue evidence="3">Leaf</tissue>
    </source>
</reference>
<organism evidence="3 4">
    <name type="scientific">Pyrus ussuriensis x Pyrus communis</name>
    <dbReference type="NCBI Taxonomy" id="2448454"/>
    <lineage>
        <taxon>Eukaryota</taxon>
        <taxon>Viridiplantae</taxon>
        <taxon>Streptophyta</taxon>
        <taxon>Embryophyta</taxon>
        <taxon>Tracheophyta</taxon>
        <taxon>Spermatophyta</taxon>
        <taxon>Magnoliopsida</taxon>
        <taxon>eudicotyledons</taxon>
        <taxon>Gunneridae</taxon>
        <taxon>Pentapetalae</taxon>
        <taxon>rosids</taxon>
        <taxon>fabids</taxon>
        <taxon>Rosales</taxon>
        <taxon>Rosaceae</taxon>
        <taxon>Amygdaloideae</taxon>
        <taxon>Maleae</taxon>
        <taxon>Pyrus</taxon>
    </lineage>
</organism>
<gene>
    <name evidence="3" type="ORF">D8674_018510</name>
</gene>
<evidence type="ECO:0000313" key="3">
    <source>
        <dbReference type="EMBL" id="KAB2610478.1"/>
    </source>
</evidence>
<dbReference type="Proteomes" id="UP000327157">
    <property type="component" value="Chromosome 17"/>
</dbReference>
<dbReference type="PANTHER" id="PTHR24177">
    <property type="entry name" value="CASKIN"/>
    <property type="match status" value="1"/>
</dbReference>
<proteinExistence type="predicted"/>
<reference evidence="3 4" key="3">
    <citation type="submission" date="2019-11" db="EMBL/GenBank/DDBJ databases">
        <title>A de novo genome assembly of a pear dwarfing rootstock.</title>
        <authorList>
            <person name="Wang F."/>
            <person name="Wang J."/>
            <person name="Li S."/>
            <person name="Zhang Y."/>
            <person name="Fang M."/>
            <person name="Ma L."/>
            <person name="Zhao Y."/>
            <person name="Jiang S."/>
        </authorList>
    </citation>
    <scope>NUCLEOTIDE SEQUENCE [LARGE SCALE GENOMIC DNA]</scope>
    <source>
        <strain evidence="3">S2</strain>
        <tissue evidence="3">Leaf</tissue>
    </source>
</reference>
<feature type="domain" description="PGG" evidence="2">
    <location>
        <begin position="49"/>
        <end position="89"/>
    </location>
</feature>
<dbReference type="Pfam" id="PF13962">
    <property type="entry name" value="PGG"/>
    <property type="match status" value="1"/>
</dbReference>
<evidence type="ECO:0000256" key="1">
    <source>
        <dbReference type="SAM" id="Phobius"/>
    </source>
</evidence>
<keyword evidence="4" id="KW-1185">Reference proteome</keyword>
<comment type="caution">
    <text evidence="3">The sequence shown here is derived from an EMBL/GenBank/DDBJ whole genome shotgun (WGS) entry which is preliminary data.</text>
</comment>
<name>A0A5N5G5H4_9ROSA</name>
<keyword evidence="1" id="KW-0472">Membrane</keyword>
<reference evidence="4" key="2">
    <citation type="submission" date="2019-10" db="EMBL/GenBank/DDBJ databases">
        <title>A de novo genome assembly of a pear dwarfing rootstock.</title>
        <authorList>
            <person name="Wang F."/>
            <person name="Wang J."/>
            <person name="Li S."/>
            <person name="Zhang Y."/>
            <person name="Fang M."/>
            <person name="Ma L."/>
            <person name="Zhao Y."/>
            <person name="Jiang S."/>
        </authorList>
    </citation>
    <scope>NUCLEOTIDE SEQUENCE [LARGE SCALE GENOMIC DNA]</scope>
</reference>